<dbReference type="InterPro" id="IPR001279">
    <property type="entry name" value="Metallo-B-lactamas"/>
</dbReference>
<feature type="region of interest" description="Disordered" evidence="1">
    <location>
        <begin position="1"/>
        <end position="25"/>
    </location>
</feature>
<dbReference type="Pfam" id="PF00753">
    <property type="entry name" value="Lactamase_B"/>
    <property type="match status" value="1"/>
</dbReference>
<dbReference type="InterPro" id="IPR036866">
    <property type="entry name" value="RibonucZ/Hydroxyglut_hydro"/>
</dbReference>
<dbReference type="EMBL" id="JBHMCG010000064">
    <property type="protein sequence ID" value="MFB9573703.1"/>
    <property type="molecule type" value="Genomic_DNA"/>
</dbReference>
<feature type="region of interest" description="Disordered" evidence="1">
    <location>
        <begin position="79"/>
        <end position="113"/>
    </location>
</feature>
<sequence>MNPQPLPTRTPRWQRPFPDADSPLLHGRRPALVDSGFVGHAEETAAWARAHAGPVDPVVNTHRHCDHVGGNALLRASGAAGAPEAEALARRPGGRPRRKRRLARCGWPARSAP</sequence>
<gene>
    <name evidence="3" type="ORF">ACFFTL_15610</name>
</gene>
<feature type="compositionally biased region" description="Basic residues" evidence="1">
    <location>
        <begin position="92"/>
        <end position="103"/>
    </location>
</feature>
<organism evidence="3 4">
    <name type="scientific">Streptomyces yanii</name>
    <dbReference type="NCBI Taxonomy" id="78510"/>
    <lineage>
        <taxon>Bacteria</taxon>
        <taxon>Bacillati</taxon>
        <taxon>Actinomycetota</taxon>
        <taxon>Actinomycetes</taxon>
        <taxon>Kitasatosporales</taxon>
        <taxon>Streptomycetaceae</taxon>
        <taxon>Streptomyces</taxon>
    </lineage>
</organism>
<evidence type="ECO:0000259" key="2">
    <source>
        <dbReference type="Pfam" id="PF00753"/>
    </source>
</evidence>
<dbReference type="Proteomes" id="UP001589710">
    <property type="component" value="Unassembled WGS sequence"/>
</dbReference>
<evidence type="ECO:0000256" key="1">
    <source>
        <dbReference type="SAM" id="MobiDB-lite"/>
    </source>
</evidence>
<dbReference type="RefSeq" id="WP_345516762.1">
    <property type="nucleotide sequence ID" value="NZ_BAAAXD010000039.1"/>
</dbReference>
<feature type="domain" description="Metallo-beta-lactamase" evidence="2">
    <location>
        <begin position="26"/>
        <end position="95"/>
    </location>
</feature>
<protein>
    <submittedName>
        <fullName evidence="3">MBL fold metallo-hydrolase</fullName>
    </submittedName>
</protein>
<keyword evidence="4" id="KW-1185">Reference proteome</keyword>
<name>A0ABV5R774_9ACTN</name>
<evidence type="ECO:0000313" key="3">
    <source>
        <dbReference type="EMBL" id="MFB9573703.1"/>
    </source>
</evidence>
<dbReference type="Gene3D" id="3.60.15.10">
    <property type="entry name" value="Ribonuclease Z/Hydroxyacylglutathione hydrolase-like"/>
    <property type="match status" value="1"/>
</dbReference>
<reference evidence="3 4" key="1">
    <citation type="submission" date="2024-09" db="EMBL/GenBank/DDBJ databases">
        <authorList>
            <person name="Sun Q."/>
            <person name="Mori K."/>
        </authorList>
    </citation>
    <scope>NUCLEOTIDE SEQUENCE [LARGE SCALE GENOMIC DNA]</scope>
    <source>
        <strain evidence="3 4">JCM 3331</strain>
    </source>
</reference>
<proteinExistence type="predicted"/>
<comment type="caution">
    <text evidence="3">The sequence shown here is derived from an EMBL/GenBank/DDBJ whole genome shotgun (WGS) entry which is preliminary data.</text>
</comment>
<dbReference type="SUPFAM" id="SSF56281">
    <property type="entry name" value="Metallo-hydrolase/oxidoreductase"/>
    <property type="match status" value="1"/>
</dbReference>
<accession>A0ABV5R774</accession>
<evidence type="ECO:0000313" key="4">
    <source>
        <dbReference type="Proteomes" id="UP001589710"/>
    </source>
</evidence>